<proteinExistence type="predicted"/>
<dbReference type="EMBL" id="BMAO01011493">
    <property type="protein sequence ID" value="GFQ74113.1"/>
    <property type="molecule type" value="Genomic_DNA"/>
</dbReference>
<feature type="region of interest" description="Disordered" evidence="1">
    <location>
        <begin position="1"/>
        <end position="23"/>
    </location>
</feature>
<feature type="compositionally biased region" description="Polar residues" evidence="1">
    <location>
        <begin position="1"/>
        <end position="22"/>
    </location>
</feature>
<name>A0A8X6G4K4_TRICU</name>
<dbReference type="AlphaFoldDB" id="A0A8X6G4K4"/>
<keyword evidence="3" id="KW-1185">Reference proteome</keyword>
<evidence type="ECO:0000313" key="3">
    <source>
        <dbReference type="Proteomes" id="UP000887116"/>
    </source>
</evidence>
<evidence type="ECO:0000313" key="2">
    <source>
        <dbReference type="EMBL" id="GFQ74113.1"/>
    </source>
</evidence>
<organism evidence="2 3">
    <name type="scientific">Trichonephila clavata</name>
    <name type="common">Joro spider</name>
    <name type="synonym">Nephila clavata</name>
    <dbReference type="NCBI Taxonomy" id="2740835"/>
    <lineage>
        <taxon>Eukaryota</taxon>
        <taxon>Metazoa</taxon>
        <taxon>Ecdysozoa</taxon>
        <taxon>Arthropoda</taxon>
        <taxon>Chelicerata</taxon>
        <taxon>Arachnida</taxon>
        <taxon>Araneae</taxon>
        <taxon>Araneomorphae</taxon>
        <taxon>Entelegynae</taxon>
        <taxon>Araneoidea</taxon>
        <taxon>Nephilidae</taxon>
        <taxon>Trichonephila</taxon>
    </lineage>
</organism>
<accession>A0A8X6G4K4</accession>
<evidence type="ECO:0000256" key="1">
    <source>
        <dbReference type="SAM" id="MobiDB-lite"/>
    </source>
</evidence>
<comment type="caution">
    <text evidence="2">The sequence shown here is derived from an EMBL/GenBank/DDBJ whole genome shotgun (WGS) entry which is preliminary data.</text>
</comment>
<protein>
    <submittedName>
        <fullName evidence="2">Uncharacterized protein</fullName>
    </submittedName>
</protein>
<sequence length="166" mass="18396">MKPNLNPSFHTASPDTQVNQGSVRRLGRELRTENSSSKVLWWNRLRALYPSRGGWTNGDLSIRVAEEKGLECSVERTDHQSGKGSIGGVMLNIDPQLFQPKVIRLQTTHNIGLPGHHIVRTTQFSNSQVMTGNTTQVHVEANNNILAANDTVSTPFILRVELLVCS</sequence>
<gene>
    <name evidence="2" type="ORF">TNCT_397781</name>
</gene>
<dbReference type="Proteomes" id="UP000887116">
    <property type="component" value="Unassembled WGS sequence"/>
</dbReference>
<dbReference type="OrthoDB" id="10408952at2759"/>
<reference evidence="2" key="1">
    <citation type="submission" date="2020-07" db="EMBL/GenBank/DDBJ databases">
        <title>Multicomponent nature underlies the extraordinary mechanical properties of spider dragline silk.</title>
        <authorList>
            <person name="Kono N."/>
            <person name="Nakamura H."/>
            <person name="Mori M."/>
            <person name="Yoshida Y."/>
            <person name="Ohtoshi R."/>
            <person name="Malay A.D."/>
            <person name="Moran D.A.P."/>
            <person name="Tomita M."/>
            <person name="Numata K."/>
            <person name="Arakawa K."/>
        </authorList>
    </citation>
    <scope>NUCLEOTIDE SEQUENCE</scope>
</reference>